<evidence type="ECO:0000256" key="1">
    <source>
        <dbReference type="ARBA" id="ARBA00001965"/>
    </source>
</evidence>
<feature type="domain" description="Intradiol ring-cleavage dioxygenases" evidence="7">
    <location>
        <begin position="130"/>
        <end position="300"/>
    </location>
</feature>
<keyword evidence="10" id="KW-1185">Reference proteome</keyword>
<dbReference type="EMBL" id="NEVQ01000019">
    <property type="protein sequence ID" value="OZI53099.1"/>
    <property type="molecule type" value="Genomic_DNA"/>
</dbReference>
<proteinExistence type="inferred from homology"/>
<gene>
    <name evidence="9" type="ORF">CAL20_19065</name>
</gene>
<evidence type="ECO:0000313" key="9">
    <source>
        <dbReference type="EMBL" id="OZI53099.1"/>
    </source>
</evidence>
<keyword evidence="3" id="KW-0479">Metal-binding</keyword>
<dbReference type="Proteomes" id="UP000216885">
    <property type="component" value="Unassembled WGS sequence"/>
</dbReference>
<comment type="cofactor">
    <cofactor evidence="1">
        <name>Fe(3+)</name>
        <dbReference type="ChEBI" id="CHEBI:29034"/>
    </cofactor>
</comment>
<comment type="caution">
    <text evidence="9">The sequence shown here is derived from an EMBL/GenBank/DDBJ whole genome shotgun (WGS) entry which is preliminary data.</text>
</comment>
<dbReference type="InterPro" id="IPR007535">
    <property type="entry name" value="Catechol_dOase_N"/>
</dbReference>
<name>A0A261TTZ0_9BORD</name>
<keyword evidence="4 9" id="KW-0223">Dioxygenase</keyword>
<feature type="domain" description="Catechol dioxygenase N-terminal" evidence="8">
    <location>
        <begin position="41"/>
        <end position="111"/>
    </location>
</feature>
<keyword evidence="6" id="KW-0408">Iron</keyword>
<keyword evidence="5" id="KW-0560">Oxidoreductase</keyword>
<dbReference type="PANTHER" id="PTHR33711:SF7">
    <property type="entry name" value="INTRADIOL RING-CLEAVAGE DIOXYGENASES DOMAIN-CONTAINING PROTEIN-RELATED"/>
    <property type="match status" value="1"/>
</dbReference>
<dbReference type="Pfam" id="PF00775">
    <property type="entry name" value="Dioxygenase_C"/>
    <property type="match status" value="1"/>
</dbReference>
<protein>
    <submittedName>
        <fullName evidence="9">Hydroxyquinol 1,2-dioxygenase</fullName>
    </submittedName>
</protein>
<dbReference type="InterPro" id="IPR050770">
    <property type="entry name" value="Intradiol_RC_Dioxygenase"/>
</dbReference>
<evidence type="ECO:0000256" key="6">
    <source>
        <dbReference type="ARBA" id="ARBA00023004"/>
    </source>
</evidence>
<evidence type="ECO:0000259" key="7">
    <source>
        <dbReference type="Pfam" id="PF00775"/>
    </source>
</evidence>
<dbReference type="InterPro" id="IPR015889">
    <property type="entry name" value="Intradiol_dOase_core"/>
</dbReference>
<sequence length="317" mass="34866">MPIYSNKRNALEHDQRRTQLNDQQSLNLTQAVIARLAHTQDARFKTLMTGLVTKLHEFIREVDLTPEEWMAAIEFLTQTGQTCTDKRQEFILLSDTLGASMQVVMSAQARASAIAPGSTTATAATEATVQGPYYWAGAPHKEMGSDIAAGVAGEPAYYHGRVTDLQGTPLSGVVLDVWSGDGEGVYDMQIEGQTDMLARARFVTGEDGRYAFWSIRPNYYPIPMDGPVGLMINKIGQHPNRPGHIHFKLSAPGYVDITTHLFVANSPYIDSDVVFGVRDSLIVDFQHHPPGTAHDGRTLATPFWSASFDFCLAPVRV</sequence>
<evidence type="ECO:0000313" key="10">
    <source>
        <dbReference type="Proteomes" id="UP000216885"/>
    </source>
</evidence>
<evidence type="ECO:0000256" key="2">
    <source>
        <dbReference type="ARBA" id="ARBA00007825"/>
    </source>
</evidence>
<dbReference type="GO" id="GO:0018576">
    <property type="term" value="F:catechol 1,2-dioxygenase activity"/>
    <property type="evidence" value="ECO:0007669"/>
    <property type="project" value="InterPro"/>
</dbReference>
<comment type="similarity">
    <text evidence="2">Belongs to the intradiol ring-cleavage dioxygenase family.</text>
</comment>
<dbReference type="InterPro" id="IPR000627">
    <property type="entry name" value="Intradiol_dOase_C"/>
</dbReference>
<dbReference type="Pfam" id="PF04444">
    <property type="entry name" value="Dioxygenase_N"/>
    <property type="match status" value="1"/>
</dbReference>
<dbReference type="SUPFAM" id="SSF49482">
    <property type="entry name" value="Aromatic compound dioxygenase"/>
    <property type="match status" value="1"/>
</dbReference>
<reference evidence="9 10" key="1">
    <citation type="submission" date="2017-05" db="EMBL/GenBank/DDBJ databases">
        <title>Complete and WGS of Bordetella genogroups.</title>
        <authorList>
            <person name="Spilker T."/>
            <person name="LiPuma J."/>
        </authorList>
    </citation>
    <scope>NUCLEOTIDE SEQUENCE [LARGE SCALE GENOMIC DNA]</scope>
    <source>
        <strain evidence="9 10">AU9919</strain>
    </source>
</reference>
<evidence type="ECO:0000259" key="8">
    <source>
        <dbReference type="Pfam" id="PF04444"/>
    </source>
</evidence>
<dbReference type="AlphaFoldDB" id="A0A261TTZ0"/>
<dbReference type="PANTHER" id="PTHR33711">
    <property type="entry name" value="DIOXYGENASE, PUTATIVE (AFU_ORTHOLOGUE AFUA_2G02910)-RELATED"/>
    <property type="match status" value="1"/>
</dbReference>
<dbReference type="GO" id="GO:0009712">
    <property type="term" value="P:catechol-containing compound metabolic process"/>
    <property type="evidence" value="ECO:0007669"/>
    <property type="project" value="InterPro"/>
</dbReference>
<dbReference type="GO" id="GO:0008199">
    <property type="term" value="F:ferric iron binding"/>
    <property type="evidence" value="ECO:0007669"/>
    <property type="project" value="InterPro"/>
</dbReference>
<organism evidence="9 10">
    <name type="scientific">Bordetella genomosp. 4</name>
    <dbReference type="NCBI Taxonomy" id="463044"/>
    <lineage>
        <taxon>Bacteria</taxon>
        <taxon>Pseudomonadati</taxon>
        <taxon>Pseudomonadota</taxon>
        <taxon>Betaproteobacteria</taxon>
        <taxon>Burkholderiales</taxon>
        <taxon>Alcaligenaceae</taxon>
        <taxon>Bordetella</taxon>
    </lineage>
</organism>
<dbReference type="Gene3D" id="2.60.130.10">
    <property type="entry name" value="Aromatic compound dioxygenase"/>
    <property type="match status" value="1"/>
</dbReference>
<evidence type="ECO:0000256" key="5">
    <source>
        <dbReference type="ARBA" id="ARBA00023002"/>
    </source>
</evidence>
<evidence type="ECO:0000256" key="4">
    <source>
        <dbReference type="ARBA" id="ARBA00022964"/>
    </source>
</evidence>
<evidence type="ECO:0000256" key="3">
    <source>
        <dbReference type="ARBA" id="ARBA00022723"/>
    </source>
</evidence>
<accession>A0A261TTZ0</accession>